<comment type="caution">
    <text evidence="1">The sequence shown here is derived from an EMBL/GenBank/DDBJ whole genome shotgun (WGS) entry which is preliminary data.</text>
</comment>
<evidence type="ECO:0000313" key="1">
    <source>
        <dbReference type="EMBL" id="MDY3561204.1"/>
    </source>
</evidence>
<dbReference type="EMBL" id="JAXBLV010000189">
    <property type="protein sequence ID" value="MDY3561204.1"/>
    <property type="molecule type" value="Genomic_DNA"/>
</dbReference>
<dbReference type="NCBIfam" id="TIGR02996">
    <property type="entry name" value="rpt_mate_G_obs"/>
    <property type="match status" value="1"/>
</dbReference>
<proteinExistence type="predicted"/>
<keyword evidence="2" id="KW-1185">Reference proteome</keyword>
<protein>
    <submittedName>
        <fullName evidence="1">TIGR02996 domain-containing protein</fullName>
    </submittedName>
</protein>
<name>A0ABU5F127_9BACT</name>
<organism evidence="1 2">
    <name type="scientific">Gemmata algarum</name>
    <dbReference type="NCBI Taxonomy" id="2975278"/>
    <lineage>
        <taxon>Bacteria</taxon>
        <taxon>Pseudomonadati</taxon>
        <taxon>Planctomycetota</taxon>
        <taxon>Planctomycetia</taxon>
        <taxon>Gemmatales</taxon>
        <taxon>Gemmataceae</taxon>
        <taxon>Gemmata</taxon>
    </lineage>
</organism>
<dbReference type="Proteomes" id="UP001272242">
    <property type="component" value="Unassembled WGS sequence"/>
</dbReference>
<dbReference type="InterPro" id="IPR014338">
    <property type="entry name" value="CHP02996_rpt-companion-dom"/>
</dbReference>
<evidence type="ECO:0000313" key="2">
    <source>
        <dbReference type="Proteomes" id="UP001272242"/>
    </source>
</evidence>
<dbReference type="RefSeq" id="WP_320687656.1">
    <property type="nucleotide sequence ID" value="NZ_JAXBLV010000189.1"/>
</dbReference>
<reference evidence="2" key="1">
    <citation type="journal article" date="2023" name="Mar. Drugs">
        <title>Gemmata algarum, a Novel Planctomycete Isolated from an Algal Mat, Displays Antimicrobial Activity.</title>
        <authorList>
            <person name="Kumar G."/>
            <person name="Kallscheuer N."/>
            <person name="Kashif M."/>
            <person name="Ahamad S."/>
            <person name="Jagadeeshwari U."/>
            <person name="Pannikurungottu S."/>
            <person name="Haufschild T."/>
            <person name="Kabuu M."/>
            <person name="Sasikala C."/>
            <person name="Jogler C."/>
            <person name="Ramana C."/>
        </authorList>
    </citation>
    <scope>NUCLEOTIDE SEQUENCE [LARGE SCALE GENOMIC DNA]</scope>
    <source>
        <strain evidence="2">JC673</strain>
    </source>
</reference>
<sequence length="272" mass="30101">MTTVPEEAAFLEALKANPADDTVRLVYADWLDEHNEPQKAEYLRLVAALAQGQSDIERTSPQATSVCELGKTLPIEWKEAAAGRFDLVLFSFNDKVQGIKRIRRVFNLGLSCAKGVIESAPNRLAVFTPFDSVVALLDQLADNSGMTLAVCGCEHPGDPPATLFQVVAEFKPREWNYPPNPQERDPQYDKRVRASLTRFVAAALEIHQDDARERVAAMAHIPEDNCYATCFILADGVPLYEAQRLVSRYTTFLPASGFEADCYTTGRTGTNT</sequence>
<accession>A0ABU5F127</accession>
<gene>
    <name evidence="1" type="ORF">R5W23_002466</name>
</gene>